<dbReference type="Proteomes" id="UP000193427">
    <property type="component" value="Chromosome"/>
</dbReference>
<reference evidence="2 3" key="1">
    <citation type="submission" date="2016-04" db="EMBL/GenBank/DDBJ databases">
        <title>Complete genome sequence of natural rubber-degrading, novel Gram-negative bacterium, Rhizobacter gummiphilus strain NS21.</title>
        <authorList>
            <person name="Tabata M."/>
            <person name="Kasai D."/>
            <person name="Fukuda M."/>
        </authorList>
    </citation>
    <scope>NUCLEOTIDE SEQUENCE [LARGE SCALE GENOMIC DNA]</scope>
    <source>
        <strain evidence="2 3">NS21</strain>
    </source>
</reference>
<protein>
    <submittedName>
        <fullName evidence="2">Uncharacterized protein</fullName>
    </submittedName>
</protein>
<keyword evidence="1" id="KW-0472">Membrane</keyword>
<name>A0A1W6LAU0_9BURK</name>
<keyword evidence="3" id="KW-1185">Reference proteome</keyword>
<dbReference type="EMBL" id="CP015118">
    <property type="protein sequence ID" value="ARN21350.1"/>
    <property type="molecule type" value="Genomic_DNA"/>
</dbReference>
<proteinExistence type="predicted"/>
<feature type="transmembrane region" description="Helical" evidence="1">
    <location>
        <begin position="46"/>
        <end position="65"/>
    </location>
</feature>
<dbReference type="KEGG" id="rgu:A4W93_16400"/>
<organism evidence="2 3">
    <name type="scientific">Piscinibacter gummiphilus</name>
    <dbReference type="NCBI Taxonomy" id="946333"/>
    <lineage>
        <taxon>Bacteria</taxon>
        <taxon>Pseudomonadati</taxon>
        <taxon>Pseudomonadota</taxon>
        <taxon>Betaproteobacteria</taxon>
        <taxon>Burkholderiales</taxon>
        <taxon>Sphaerotilaceae</taxon>
        <taxon>Piscinibacter</taxon>
    </lineage>
</organism>
<evidence type="ECO:0000313" key="2">
    <source>
        <dbReference type="EMBL" id="ARN21350.1"/>
    </source>
</evidence>
<evidence type="ECO:0000313" key="3">
    <source>
        <dbReference type="Proteomes" id="UP000193427"/>
    </source>
</evidence>
<sequence>MASFGVQQRCPMNPMSLLTLPVDALRDAQHLQEPMSSCAERSERRVAAVLVGVVLAVAAVAPWFLV</sequence>
<dbReference type="AlphaFoldDB" id="A0A1W6LAU0"/>
<keyword evidence="1" id="KW-0812">Transmembrane</keyword>
<keyword evidence="1" id="KW-1133">Transmembrane helix</keyword>
<evidence type="ECO:0000256" key="1">
    <source>
        <dbReference type="SAM" id="Phobius"/>
    </source>
</evidence>
<accession>A0A1W6LAU0</accession>
<gene>
    <name evidence="2" type="ORF">A4W93_16400</name>
</gene>